<comment type="caution">
    <text evidence="2">The sequence shown here is derived from an EMBL/GenBank/DDBJ whole genome shotgun (WGS) entry which is preliminary data.</text>
</comment>
<feature type="domain" description="Velvet" evidence="1">
    <location>
        <begin position="29"/>
        <end position="189"/>
    </location>
</feature>
<sequence>MVGMFSPKRQRHTGFAAAEQVRNAQDPTSSQVAAVMVTVEVQPPTQVQAGAVMYPPLVISWGNEDAYDFVQVCLIDSYGRILEDQLYGTLSMSGKSLDDRHASRSTRAREYTVFPDLIVGYAGVYALQVNAIRMDYASPDGAAAIIAASTITSQIIVYDESVAAEIPSPDEQTLLRRLRRDGGFGVPRAPR</sequence>
<dbReference type="EMBL" id="JBANMG010000005">
    <property type="protein sequence ID" value="KAK6953431.1"/>
    <property type="molecule type" value="Genomic_DNA"/>
</dbReference>
<dbReference type="Gene3D" id="2.60.40.3960">
    <property type="entry name" value="Velvet domain"/>
    <property type="match status" value="1"/>
</dbReference>
<dbReference type="InterPro" id="IPR037525">
    <property type="entry name" value="Velvet_dom"/>
</dbReference>
<accession>A0AAX6MML7</accession>
<dbReference type="InterPro" id="IPR038491">
    <property type="entry name" value="Velvet_dom_sf"/>
</dbReference>
<evidence type="ECO:0000259" key="1">
    <source>
        <dbReference type="PROSITE" id="PS51821"/>
    </source>
</evidence>
<dbReference type="Proteomes" id="UP001369815">
    <property type="component" value="Unassembled WGS sequence"/>
</dbReference>
<organism evidence="2 3">
    <name type="scientific">Daldinia eschscholtzii</name>
    <dbReference type="NCBI Taxonomy" id="292717"/>
    <lineage>
        <taxon>Eukaryota</taxon>
        <taxon>Fungi</taxon>
        <taxon>Dikarya</taxon>
        <taxon>Ascomycota</taxon>
        <taxon>Pezizomycotina</taxon>
        <taxon>Sordariomycetes</taxon>
        <taxon>Xylariomycetidae</taxon>
        <taxon>Xylariales</taxon>
        <taxon>Hypoxylaceae</taxon>
        <taxon>Daldinia</taxon>
    </lineage>
</organism>
<proteinExistence type="predicted"/>
<evidence type="ECO:0000313" key="2">
    <source>
        <dbReference type="EMBL" id="KAK6953431.1"/>
    </source>
</evidence>
<name>A0AAX6MML7_9PEZI</name>
<dbReference type="PROSITE" id="PS51821">
    <property type="entry name" value="VELVET"/>
    <property type="match status" value="1"/>
</dbReference>
<protein>
    <recommendedName>
        <fullName evidence="1">Velvet domain-containing protein</fullName>
    </recommendedName>
</protein>
<keyword evidence="3" id="KW-1185">Reference proteome</keyword>
<reference evidence="2 3" key="1">
    <citation type="journal article" date="2024" name="Front Chem Biol">
        <title>Unveiling the potential of Daldinia eschscholtzii MFLUCC 19-0629 through bioactivity and bioinformatics studies for enhanced sustainable agriculture production.</title>
        <authorList>
            <person name="Brooks S."/>
            <person name="Weaver J.A."/>
            <person name="Klomchit A."/>
            <person name="Alharthi S.A."/>
            <person name="Onlamun T."/>
            <person name="Nurani R."/>
            <person name="Vong T.K."/>
            <person name="Alberti F."/>
            <person name="Greco C."/>
        </authorList>
    </citation>
    <scope>NUCLEOTIDE SEQUENCE [LARGE SCALE GENOMIC DNA]</scope>
    <source>
        <strain evidence="2">MFLUCC 19-0629</strain>
    </source>
</reference>
<evidence type="ECO:0000313" key="3">
    <source>
        <dbReference type="Proteomes" id="UP001369815"/>
    </source>
</evidence>
<gene>
    <name evidence="2" type="ORF">Daesc_005735</name>
</gene>
<dbReference type="AlphaFoldDB" id="A0AAX6MML7"/>